<feature type="active site" description="Proton acceptor" evidence="5">
    <location>
        <position position="91"/>
    </location>
</feature>
<feature type="compositionally biased region" description="Polar residues" evidence="8">
    <location>
        <begin position="46"/>
        <end position="71"/>
    </location>
</feature>
<dbReference type="GO" id="GO:0005975">
    <property type="term" value="P:carbohydrate metabolic process"/>
    <property type="evidence" value="ECO:0007669"/>
    <property type="project" value="InterPro"/>
</dbReference>
<dbReference type="PROSITE" id="PS51257">
    <property type="entry name" value="PROKAR_LIPOPROTEIN"/>
    <property type="match status" value="1"/>
</dbReference>
<feature type="chain" id="PRO_5039627010" evidence="9">
    <location>
        <begin position="19"/>
        <end position="535"/>
    </location>
</feature>
<keyword evidence="9" id="KW-0732">Signal</keyword>
<reference evidence="11 12" key="1">
    <citation type="submission" date="2016-05" db="EMBL/GenBank/DDBJ databases">
        <title>Paenibacillus oryzae. sp. nov., isolated from the rice root.</title>
        <authorList>
            <person name="Zhang J."/>
            <person name="Zhang X."/>
        </authorList>
    </citation>
    <scope>NUCLEOTIDE SEQUENCE [LARGE SCALE GENOMIC DNA]</scope>
    <source>
        <strain evidence="11 12">1DrF-4</strain>
    </source>
</reference>
<dbReference type="InterPro" id="IPR050727">
    <property type="entry name" value="GH43_arabinanases"/>
</dbReference>
<keyword evidence="4 7" id="KW-0326">Glycosidase</keyword>
<dbReference type="PANTHER" id="PTHR43301">
    <property type="entry name" value="ARABINAN ENDO-1,5-ALPHA-L-ARABINOSIDASE"/>
    <property type="match status" value="1"/>
</dbReference>
<evidence type="ECO:0000256" key="5">
    <source>
        <dbReference type="PIRSR" id="PIRSR606710-1"/>
    </source>
</evidence>
<evidence type="ECO:0000256" key="6">
    <source>
        <dbReference type="PIRSR" id="PIRSR606710-2"/>
    </source>
</evidence>
<keyword evidence="3 7" id="KW-0378">Hydrolase</keyword>
<feature type="site" description="Important for catalytic activity, responsible for pKa modulation of the active site Glu and correct orientation of both the proton donor and substrate" evidence="6">
    <location>
        <position position="225"/>
    </location>
</feature>
<proteinExistence type="inferred from homology"/>
<evidence type="ECO:0000256" key="3">
    <source>
        <dbReference type="ARBA" id="ARBA00022801"/>
    </source>
</evidence>
<gene>
    <name evidence="11" type="ORF">A7K91_12035</name>
</gene>
<sequence length="535" mass="57582">MKQTKRLVLALLLTAAIAGGCSKGASSETEPVAGKASNAESGLLPSDSNAGTTAENGEQMTASKNQPTADSGSAMEAENAGPAFAEVSVHDPSIIKTDGIYYIYGSHLQSAKSADLVQWTSISSGVKDGNPLIPNVTTEMADALEWGQTDTFWAGDVIELADGKFYMYYSVCKGDSPRAAIGLAVSDSPVGPFSNVGILLKSGMWGEKSEDGIVYDPTIHPNTIDPHTFFDHEGLLWMVYGSYSGGIFILKMDPATGLPLPDQGYGKKLLGANHSRIEAPYILYSPEAGYYYLFLSYGGLDASGGYNIRVARSSQPDGPYVDSEDQDMIKAGGAAGSFFDDRAIEPYGVKLMGNYLLRRQPGEAGGGIGAGYVSPGHNSAFYDEEQRSYYLIFHTRFPYRGEEYEVRVHRMYINADGWPVVSPQRYSGEPDGTFAEADIPGSYKAVNHGKDISNEVKESVLLELKEDGSISGDWSGTWTLTGDGKCEITLNGTLFKGVFVKQWDAVARQETMSFTALSHNGEAVWGSAIVEREVN</sequence>
<evidence type="ECO:0000313" key="11">
    <source>
        <dbReference type="EMBL" id="OBR64254.1"/>
    </source>
</evidence>
<dbReference type="AlphaFoldDB" id="A0A1A5YF83"/>
<dbReference type="Gene3D" id="2.115.10.20">
    <property type="entry name" value="Glycosyl hydrolase domain, family 43"/>
    <property type="match status" value="1"/>
</dbReference>
<organism evidence="11 12">
    <name type="scientific">Paenibacillus oryzae</name>
    <dbReference type="NCBI Taxonomy" id="1844972"/>
    <lineage>
        <taxon>Bacteria</taxon>
        <taxon>Bacillati</taxon>
        <taxon>Bacillota</taxon>
        <taxon>Bacilli</taxon>
        <taxon>Bacillales</taxon>
        <taxon>Paenibacillaceae</taxon>
        <taxon>Paenibacillus</taxon>
    </lineage>
</organism>
<keyword evidence="12" id="KW-1185">Reference proteome</keyword>
<dbReference type="CDD" id="cd18832">
    <property type="entry name" value="GH43_GsAbnA-like"/>
    <property type="match status" value="1"/>
</dbReference>
<feature type="domain" description="Extracellular endo-alpha-(1-&gt;5)-L-arabinanase C-terminal" evidence="10">
    <location>
        <begin position="423"/>
        <end position="526"/>
    </location>
</feature>
<evidence type="ECO:0000256" key="7">
    <source>
        <dbReference type="RuleBase" id="RU361187"/>
    </source>
</evidence>
<evidence type="ECO:0000256" key="8">
    <source>
        <dbReference type="SAM" id="MobiDB-lite"/>
    </source>
</evidence>
<evidence type="ECO:0000256" key="2">
    <source>
        <dbReference type="ARBA" id="ARBA00009865"/>
    </source>
</evidence>
<evidence type="ECO:0000256" key="4">
    <source>
        <dbReference type="ARBA" id="ARBA00023295"/>
    </source>
</evidence>
<dbReference type="Proteomes" id="UP000092024">
    <property type="component" value="Unassembled WGS sequence"/>
</dbReference>
<evidence type="ECO:0000259" key="10">
    <source>
        <dbReference type="Pfam" id="PF16369"/>
    </source>
</evidence>
<evidence type="ECO:0000256" key="1">
    <source>
        <dbReference type="ARBA" id="ARBA00004834"/>
    </source>
</evidence>
<accession>A0A1A5YF83</accession>
<feature type="region of interest" description="Disordered" evidence="8">
    <location>
        <begin position="21"/>
        <end position="77"/>
    </location>
</feature>
<dbReference type="Pfam" id="PF16369">
    <property type="entry name" value="GH43_C"/>
    <property type="match status" value="1"/>
</dbReference>
<feature type="signal peptide" evidence="9">
    <location>
        <begin position="1"/>
        <end position="18"/>
    </location>
</feature>
<comment type="pathway">
    <text evidence="1">Glycan metabolism; L-arabinan degradation.</text>
</comment>
<dbReference type="GO" id="GO:0004553">
    <property type="term" value="F:hydrolase activity, hydrolyzing O-glycosyl compounds"/>
    <property type="evidence" value="ECO:0007669"/>
    <property type="project" value="InterPro"/>
</dbReference>
<evidence type="ECO:0000256" key="9">
    <source>
        <dbReference type="SAM" id="SignalP"/>
    </source>
</evidence>
<dbReference type="PANTHER" id="PTHR43301:SF3">
    <property type="entry name" value="ARABINAN ENDO-1,5-ALPHA-L-ARABINOSIDASE A-RELATED"/>
    <property type="match status" value="1"/>
</dbReference>
<dbReference type="InterPro" id="IPR006710">
    <property type="entry name" value="Glyco_hydro_43"/>
</dbReference>
<dbReference type="STRING" id="1844972.A7K91_12035"/>
<evidence type="ECO:0000313" key="12">
    <source>
        <dbReference type="Proteomes" id="UP000092024"/>
    </source>
</evidence>
<dbReference type="SUPFAM" id="SSF75005">
    <property type="entry name" value="Arabinanase/levansucrase/invertase"/>
    <property type="match status" value="1"/>
</dbReference>
<name>A0A1A5YF83_9BACL</name>
<dbReference type="Pfam" id="PF04616">
    <property type="entry name" value="Glyco_hydro_43"/>
    <property type="match status" value="1"/>
</dbReference>
<comment type="caution">
    <text evidence="11">The sequence shown here is derived from an EMBL/GenBank/DDBJ whole genome shotgun (WGS) entry which is preliminary data.</text>
</comment>
<dbReference type="InterPro" id="IPR032291">
    <property type="entry name" value="Abn2_C"/>
</dbReference>
<protein>
    <submittedName>
        <fullName evidence="11">Endo-alpha-(1-&gt;5)-L-arabinanase</fullName>
    </submittedName>
</protein>
<dbReference type="EMBL" id="LYPA01000065">
    <property type="protein sequence ID" value="OBR64254.1"/>
    <property type="molecule type" value="Genomic_DNA"/>
</dbReference>
<comment type="similarity">
    <text evidence="2 7">Belongs to the glycosyl hydrolase 43 family.</text>
</comment>
<dbReference type="InterPro" id="IPR023296">
    <property type="entry name" value="Glyco_hydro_beta-prop_sf"/>
</dbReference>
<dbReference type="Gene3D" id="2.40.128.10">
    <property type="match status" value="1"/>
</dbReference>
<feature type="active site" description="Proton donor" evidence="5">
    <location>
        <position position="278"/>
    </location>
</feature>